<keyword evidence="2" id="KW-0813">Transport</keyword>
<proteinExistence type="inferred from homology"/>
<comment type="function">
    <text evidence="10">Required for selective autophagic degradation of the nucleus (nucleophagy) as well as for mitophagy which contributes to regulate mitochondrial quantity and quality by eliminating the mitochondria to a basal level to fulfill cellular energy requirements and preventing excess ROS production.</text>
</comment>
<dbReference type="SUPFAM" id="SSF54001">
    <property type="entry name" value="Cysteine proteinases"/>
    <property type="match status" value="1"/>
</dbReference>
<comment type="catalytic activity">
    <reaction evidence="9">
        <text>[protein]-C-terminal L-amino acid-glycyl-phosphatidylethanolamide + H2O = [protein]-C-terminal L-amino acid-glycine + a 1,2-diacyl-sn-glycero-3-phosphoethanolamine</text>
        <dbReference type="Rhea" id="RHEA:67548"/>
        <dbReference type="Rhea" id="RHEA-COMP:17323"/>
        <dbReference type="Rhea" id="RHEA-COMP:17324"/>
        <dbReference type="ChEBI" id="CHEBI:15377"/>
        <dbReference type="ChEBI" id="CHEBI:64612"/>
        <dbReference type="ChEBI" id="CHEBI:172940"/>
        <dbReference type="ChEBI" id="CHEBI:172941"/>
    </reaction>
    <physiologicalReaction direction="left-to-right" evidence="9">
        <dbReference type="Rhea" id="RHEA:67549"/>
    </physiologicalReaction>
</comment>
<evidence type="ECO:0000256" key="11">
    <source>
        <dbReference type="SAM" id="MobiDB-lite"/>
    </source>
</evidence>
<evidence type="ECO:0000256" key="3">
    <source>
        <dbReference type="ARBA" id="ARBA00022490"/>
    </source>
</evidence>
<dbReference type="InterPro" id="IPR046792">
    <property type="entry name" value="Peptidase_C54_cat"/>
</dbReference>
<comment type="similarity">
    <text evidence="1 10">Belongs to the peptidase C54 family.</text>
</comment>
<keyword evidence="6" id="KW-0788">Thiol protease</keyword>
<evidence type="ECO:0000259" key="12">
    <source>
        <dbReference type="Pfam" id="PF03416"/>
    </source>
</evidence>
<keyword evidence="5 10" id="KW-0378">Hydrolase</keyword>
<evidence type="ECO:0000313" key="13">
    <source>
        <dbReference type="EMBL" id="GAA5802984.1"/>
    </source>
</evidence>
<dbReference type="PANTHER" id="PTHR22624:SF49">
    <property type="entry name" value="CYSTEINE PROTEASE"/>
    <property type="match status" value="1"/>
</dbReference>
<keyword evidence="8" id="KW-0072">Autophagy</keyword>
<comment type="caution">
    <text evidence="13">The sequence shown here is derived from an EMBL/GenBank/DDBJ whole genome shotgun (WGS) entry which is preliminary data.</text>
</comment>
<reference evidence="13 14" key="1">
    <citation type="submission" date="2024-04" db="EMBL/GenBank/DDBJ databases">
        <title>genome sequences of Mucor flavus KT1a and Helicostylum pulchrum KT1b strains isolation_sourced from the surface of a dry-aged beef.</title>
        <authorList>
            <person name="Toyotome T."/>
            <person name="Hosono M."/>
            <person name="Torimaru M."/>
            <person name="Fukuda K."/>
            <person name="Mikami N."/>
        </authorList>
    </citation>
    <scope>NUCLEOTIDE SEQUENCE [LARGE SCALE GENOMIC DNA]</scope>
    <source>
        <strain evidence="13 14">KT1b</strain>
    </source>
</reference>
<evidence type="ECO:0000256" key="4">
    <source>
        <dbReference type="ARBA" id="ARBA00022670"/>
    </source>
</evidence>
<feature type="compositionally biased region" description="Basic residues" evidence="11">
    <location>
        <begin position="1"/>
        <end position="10"/>
    </location>
</feature>
<keyword evidence="7" id="KW-0653">Protein transport</keyword>
<evidence type="ECO:0000256" key="5">
    <source>
        <dbReference type="ARBA" id="ARBA00022801"/>
    </source>
</evidence>
<dbReference type="InterPro" id="IPR038765">
    <property type="entry name" value="Papain-like_cys_pep_sf"/>
</dbReference>
<feature type="region of interest" description="Disordered" evidence="11">
    <location>
        <begin position="1"/>
        <end position="31"/>
    </location>
</feature>
<evidence type="ECO:0000256" key="1">
    <source>
        <dbReference type="ARBA" id="ARBA00010958"/>
    </source>
</evidence>
<evidence type="ECO:0000256" key="6">
    <source>
        <dbReference type="ARBA" id="ARBA00022807"/>
    </source>
</evidence>
<dbReference type="PANTHER" id="PTHR22624">
    <property type="entry name" value="CYSTEINE PROTEASE ATG4"/>
    <property type="match status" value="1"/>
</dbReference>
<evidence type="ECO:0000256" key="9">
    <source>
        <dbReference type="ARBA" id="ARBA00029362"/>
    </source>
</evidence>
<dbReference type="Proteomes" id="UP001476247">
    <property type="component" value="Unassembled WGS sequence"/>
</dbReference>
<evidence type="ECO:0000256" key="8">
    <source>
        <dbReference type="ARBA" id="ARBA00023006"/>
    </source>
</evidence>
<dbReference type="InterPro" id="IPR005078">
    <property type="entry name" value="Peptidase_C54"/>
</dbReference>
<gene>
    <name evidence="13" type="ORF">HPULCUR_008459</name>
</gene>
<protein>
    <recommendedName>
        <fullName evidence="10">Cysteine protease</fullName>
        <ecNumber evidence="10">3.4.22.-</ecNumber>
    </recommendedName>
</protein>
<evidence type="ECO:0000256" key="7">
    <source>
        <dbReference type="ARBA" id="ARBA00022927"/>
    </source>
</evidence>
<accession>A0ABP9Y7M8</accession>
<evidence type="ECO:0000313" key="14">
    <source>
        <dbReference type="Proteomes" id="UP001476247"/>
    </source>
</evidence>
<dbReference type="Pfam" id="PF03416">
    <property type="entry name" value="Peptidase_C54"/>
    <property type="match status" value="1"/>
</dbReference>
<keyword evidence="4 10" id="KW-0645">Protease</keyword>
<sequence>MTLPSNKKKCSTTDKELLPQPHNSNHISTGPLRDKLLTNSSYLAAEIPLKLGHFMSNLWTSGSDVPQSLRESQQEIIWLLGKAYYTKPLEGIQKAILEAQKEEMFKPVVQQQNMYIENGGGSLLWPADFYDDFVSRLWMTYRHNYPPIRPSNHKTDIGWGCMLRSGQSLLANTLLIHFLSRDWRRQKQDQNSYKQYIKILHWFLDELSPRAPFSIHRIALLGKQLGKNIGEWFGPSNISQVIQALVSDFSPASLAVYNATDGVIYRDDVQDVATGKRPRGDFSYLSTRVSFDESERQEAKKLYEASSSNIEEDNDEETKNINQETTFKPVLILVALRLGIESLHPSYYPALKACFEIPTFVGIAGGRPNSSLYFIGLQGDDLIYLDPHFSRCALETKALSQYSKDEFNTYHCTEPRRINIASLDPSMLLGFYCRTLTDFNLLCNQLELISQKHSAIVTVQQSAPEYDEDVRSENDFGVLSDENEELNDDSDDNSIF</sequence>
<feature type="domain" description="Peptidase C54 catalytic" evidence="12">
    <location>
        <begin position="127"/>
        <end position="444"/>
    </location>
</feature>
<evidence type="ECO:0000256" key="2">
    <source>
        <dbReference type="ARBA" id="ARBA00022448"/>
    </source>
</evidence>
<evidence type="ECO:0000256" key="10">
    <source>
        <dbReference type="RuleBase" id="RU363115"/>
    </source>
</evidence>
<name>A0ABP9Y7M8_9FUNG</name>
<organism evidence="13 14">
    <name type="scientific">Helicostylum pulchrum</name>
    <dbReference type="NCBI Taxonomy" id="562976"/>
    <lineage>
        <taxon>Eukaryota</taxon>
        <taxon>Fungi</taxon>
        <taxon>Fungi incertae sedis</taxon>
        <taxon>Mucoromycota</taxon>
        <taxon>Mucoromycotina</taxon>
        <taxon>Mucoromycetes</taxon>
        <taxon>Mucorales</taxon>
        <taxon>Mucorineae</taxon>
        <taxon>Mucoraceae</taxon>
        <taxon>Helicostylum</taxon>
    </lineage>
</organism>
<comment type="subcellular location">
    <subcellularLocation>
        <location evidence="10">Nucleus</location>
    </subcellularLocation>
    <subcellularLocation>
        <location evidence="10">Cytoplasm</location>
    </subcellularLocation>
</comment>
<keyword evidence="10" id="KW-0539">Nucleus</keyword>
<keyword evidence="14" id="KW-1185">Reference proteome</keyword>
<keyword evidence="3 10" id="KW-0963">Cytoplasm</keyword>
<dbReference type="EMBL" id="BAABUJ010000025">
    <property type="protein sequence ID" value="GAA5802984.1"/>
    <property type="molecule type" value="Genomic_DNA"/>
</dbReference>
<dbReference type="EC" id="3.4.22.-" evidence="10"/>